<dbReference type="GO" id="GO:0015485">
    <property type="term" value="F:cholesterol binding"/>
    <property type="evidence" value="ECO:0007669"/>
    <property type="project" value="InterPro"/>
</dbReference>
<sequence length="502" mass="54260">MNRVGVKAVGACAIAVMGCTMLTTPASAAVPTDGKAELNDYISGLSYDKNQILTFQGEKVTNVPPTEGQQQNGQFVVLSREKKSLSNPTVDIAAISSNADKTYPGAILQANGGLVENSPTLVSAGRAPETISVDLPGMAGKNSTVVKQPSNSSVQSGINTLLERWNADNAPSYPNIPARIQYDKSMAYSMSQLKAKFGSSFTKLAAPLNIDFSAVASGKKQVEIVNFRQIYYTVSVDAPNKPADVFAPDVTPADLKKRGVTSETPPVYVSNVSYGRSMYVKLETDSKSEKVQEAFDVAFKGGEAHADTEVKNILKNTSFSAVVLGGDAGDATKAVSGNMDDLQKVIQKGSRYGRLNPGVPISYTTSFLKDNAPATIQNYSEYVETKARAYDSGELKLDHKGAYVARFFVDWDEVSYDEAGKEVLTPRHWSENGKSKTAHFSTSIHLNGNVRNLRVKINECTGLAWEWWRTVYDKQDLPLVKARTIKIGGTTLHPSVSDEVSP</sequence>
<keyword evidence="11" id="KW-0843">Virulence</keyword>
<evidence type="ECO:0000259" key="15">
    <source>
        <dbReference type="Pfam" id="PF17440"/>
    </source>
</evidence>
<dbReference type="AlphaFoldDB" id="A0A2S9PZJ1"/>
<keyword evidence="4" id="KW-1134">Transmembrane beta strand</keyword>
<dbReference type="Gene3D" id="3.90.840.10">
    <property type="entry name" value="Thiol-activated cytolysin superfamily/Thiol-activated cytolysin, alpha-beta domain"/>
    <property type="match status" value="1"/>
</dbReference>
<keyword evidence="7" id="KW-0812">Transmembrane</keyword>
<evidence type="ECO:0000256" key="14">
    <source>
        <dbReference type="SAM" id="SignalP"/>
    </source>
</evidence>
<keyword evidence="14" id="KW-0732">Signal</keyword>
<dbReference type="InterPro" id="IPR038700">
    <property type="entry name" value="Thiol_cytolys_C_sf"/>
</dbReference>
<evidence type="ECO:0000256" key="1">
    <source>
        <dbReference type="ARBA" id="ARBA00004301"/>
    </source>
</evidence>
<dbReference type="Gene3D" id="3.30.1040.20">
    <property type="match status" value="1"/>
</dbReference>
<dbReference type="SUPFAM" id="SSF56978">
    <property type="entry name" value="Perfringolysin"/>
    <property type="match status" value="1"/>
</dbReference>
<evidence type="ECO:0000256" key="4">
    <source>
        <dbReference type="ARBA" id="ARBA00022452"/>
    </source>
</evidence>
<dbReference type="OrthoDB" id="4230213at2"/>
<feature type="signal peptide" evidence="14">
    <location>
        <begin position="1"/>
        <end position="28"/>
    </location>
</feature>
<evidence type="ECO:0000256" key="12">
    <source>
        <dbReference type="ARBA" id="ARBA00023121"/>
    </source>
</evidence>
<dbReference type="PROSITE" id="PS51257">
    <property type="entry name" value="PROKAR_LIPOPROTEIN"/>
    <property type="match status" value="1"/>
</dbReference>
<dbReference type="RefSeq" id="WP_105868065.1">
    <property type="nucleotide sequence ID" value="NZ_PVLV01000097.1"/>
</dbReference>
<protein>
    <submittedName>
        <fullName evidence="16">Alveolysin</fullName>
    </submittedName>
</protein>
<evidence type="ECO:0000313" key="17">
    <source>
        <dbReference type="Proteomes" id="UP000239322"/>
    </source>
</evidence>
<evidence type="ECO:0000256" key="10">
    <source>
        <dbReference type="ARBA" id="ARBA00022870"/>
    </source>
</evidence>
<dbReference type="GO" id="GO:0031640">
    <property type="term" value="P:killing of cells of another organism"/>
    <property type="evidence" value="ECO:0007669"/>
    <property type="project" value="UniProtKB-KW"/>
</dbReference>
<comment type="similarity">
    <text evidence="3">Belongs to the cholesterol-dependent cytolysin family.</text>
</comment>
<keyword evidence="8" id="KW-0354">Hemolysis</keyword>
<keyword evidence="13" id="KW-0472">Membrane</keyword>
<dbReference type="Gene3D" id="3.40.30.40">
    <property type="entry name" value="Perfringolysin"/>
    <property type="match status" value="1"/>
</dbReference>
<evidence type="ECO:0000256" key="6">
    <source>
        <dbReference type="ARBA" id="ARBA00022656"/>
    </source>
</evidence>
<evidence type="ECO:0000256" key="3">
    <source>
        <dbReference type="ARBA" id="ARBA00008503"/>
    </source>
</evidence>
<dbReference type="InterPro" id="IPR001869">
    <property type="entry name" value="Thiol_cytolysin"/>
</dbReference>
<dbReference type="GO" id="GO:0033644">
    <property type="term" value="C:host cell membrane"/>
    <property type="evidence" value="ECO:0007669"/>
    <property type="project" value="UniProtKB-SubCell"/>
</dbReference>
<dbReference type="EMBL" id="PVLV01000097">
    <property type="protein sequence ID" value="PRH79841.1"/>
    <property type="molecule type" value="Genomic_DNA"/>
</dbReference>
<evidence type="ECO:0000256" key="8">
    <source>
        <dbReference type="ARBA" id="ARBA00022735"/>
    </source>
</evidence>
<dbReference type="InterPro" id="IPR036359">
    <property type="entry name" value="Thiol_cytolysin_sf"/>
</dbReference>
<evidence type="ECO:0000313" key="16">
    <source>
        <dbReference type="EMBL" id="PRH79841.1"/>
    </source>
</evidence>
<evidence type="ECO:0000256" key="2">
    <source>
        <dbReference type="ARBA" id="ARBA00004613"/>
    </source>
</evidence>
<keyword evidence="12" id="KW-0446">Lipid-binding</keyword>
<keyword evidence="6" id="KW-0800">Toxin</keyword>
<dbReference type="Proteomes" id="UP000239322">
    <property type="component" value="Unassembled WGS sequence"/>
</dbReference>
<feature type="chain" id="PRO_5015394298" evidence="14">
    <location>
        <begin position="29"/>
        <end position="502"/>
    </location>
</feature>
<comment type="caution">
    <text evidence="16">The sequence shown here is derived from an EMBL/GenBank/DDBJ whole genome shotgun (WGS) entry which is preliminary data.</text>
</comment>
<feature type="domain" description="Thiol-activated cytolysin C-terminal" evidence="15">
    <location>
        <begin position="395"/>
        <end position="494"/>
    </location>
</feature>
<evidence type="ECO:0000256" key="9">
    <source>
        <dbReference type="ARBA" id="ARBA00022852"/>
    </source>
</evidence>
<dbReference type="PRINTS" id="PR01400">
    <property type="entry name" value="TACYTOLYSIN"/>
</dbReference>
<keyword evidence="5" id="KW-0964">Secreted</keyword>
<evidence type="ECO:0000256" key="11">
    <source>
        <dbReference type="ARBA" id="ARBA00023026"/>
    </source>
</evidence>
<dbReference type="Pfam" id="PF17440">
    <property type="entry name" value="Thiol_cytolys_C"/>
    <property type="match status" value="1"/>
</dbReference>
<dbReference type="GO" id="GO:0090729">
    <property type="term" value="F:toxin activity"/>
    <property type="evidence" value="ECO:0007669"/>
    <property type="project" value="UniProtKB-KW"/>
</dbReference>
<keyword evidence="17" id="KW-1185">Reference proteome</keyword>
<comment type="subcellular location">
    <subcellularLocation>
        <location evidence="1">Host membrane</location>
        <topology evidence="1">Multi-pass membrane protein</topology>
    </subcellularLocation>
    <subcellularLocation>
        <location evidence="2">Secreted</location>
    </subcellularLocation>
</comment>
<evidence type="ECO:0000256" key="7">
    <source>
        <dbReference type="ARBA" id="ARBA00022692"/>
    </source>
</evidence>
<gene>
    <name evidence="16" type="ORF">C6N75_07515</name>
</gene>
<dbReference type="InterPro" id="IPR035390">
    <property type="entry name" value="Thiol_cytolys_C"/>
</dbReference>
<reference evidence="16 17" key="1">
    <citation type="submission" date="2018-03" db="EMBL/GenBank/DDBJ databases">
        <title>Novel Streptomyces sp. from soil.</title>
        <authorList>
            <person name="Tan G.Y.A."/>
            <person name="Lee Z.Y."/>
        </authorList>
    </citation>
    <scope>NUCLEOTIDE SEQUENCE [LARGE SCALE GENOMIC DNA]</scope>
    <source>
        <strain evidence="16 17">ST5x</strain>
    </source>
</reference>
<dbReference type="Gene3D" id="2.60.40.1430">
    <property type="entry name" value="Perfringolysin, domain 4"/>
    <property type="match status" value="1"/>
</dbReference>
<organism evidence="16 17">
    <name type="scientific">Streptomyces solincola</name>
    <dbReference type="NCBI Taxonomy" id="2100817"/>
    <lineage>
        <taxon>Bacteria</taxon>
        <taxon>Bacillati</taxon>
        <taxon>Actinomycetota</taxon>
        <taxon>Actinomycetes</taxon>
        <taxon>Kitasatosporales</taxon>
        <taxon>Streptomycetaceae</taxon>
        <taxon>Streptomyces</taxon>
    </lineage>
</organism>
<dbReference type="InterPro" id="IPR036363">
    <property type="entry name" value="Thiol_cytolysin_ab_sf"/>
</dbReference>
<evidence type="ECO:0000256" key="13">
    <source>
        <dbReference type="ARBA" id="ARBA00023136"/>
    </source>
</evidence>
<accession>A0A2S9PZJ1</accession>
<dbReference type="Pfam" id="PF01289">
    <property type="entry name" value="Thiol_cytolysin"/>
    <property type="match status" value="1"/>
</dbReference>
<keyword evidence="9" id="KW-0204">Cytolysis</keyword>
<keyword evidence="10" id="KW-1043">Host membrane</keyword>
<proteinExistence type="inferred from homology"/>
<evidence type="ECO:0000256" key="5">
    <source>
        <dbReference type="ARBA" id="ARBA00022525"/>
    </source>
</evidence>
<name>A0A2S9PZJ1_9ACTN</name>
<dbReference type="GO" id="GO:0005576">
    <property type="term" value="C:extracellular region"/>
    <property type="evidence" value="ECO:0007669"/>
    <property type="project" value="UniProtKB-SubCell"/>
</dbReference>